<dbReference type="GO" id="GO:0048471">
    <property type="term" value="C:perinuclear region of cytoplasm"/>
    <property type="evidence" value="ECO:0007669"/>
    <property type="project" value="UniProtKB-SubCell"/>
</dbReference>
<keyword evidence="9" id="KW-0788">Thiol protease</keyword>
<comment type="caution">
    <text evidence="12">The sequence shown here is derived from an EMBL/GenBank/DDBJ whole genome shotgun (WGS) entry which is preliminary data.</text>
</comment>
<evidence type="ECO:0000256" key="4">
    <source>
        <dbReference type="ARBA" id="ARBA00022490"/>
    </source>
</evidence>
<dbReference type="PROSITE" id="PS50235">
    <property type="entry name" value="USP_3"/>
    <property type="match status" value="1"/>
</dbReference>
<gene>
    <name evidence="12" type="ORF">DR999_PMT15748</name>
</gene>
<evidence type="ECO:0000259" key="11">
    <source>
        <dbReference type="PROSITE" id="PS50235"/>
    </source>
</evidence>
<keyword evidence="6" id="KW-0479">Metal-binding</keyword>
<dbReference type="Proteomes" id="UP000297703">
    <property type="component" value="Unassembled WGS sequence"/>
</dbReference>
<dbReference type="GO" id="GO:0016579">
    <property type="term" value="P:protein deubiquitination"/>
    <property type="evidence" value="ECO:0007669"/>
    <property type="project" value="InterPro"/>
</dbReference>
<accession>A0A4D9E4H7</accession>
<dbReference type="GO" id="GO:0004843">
    <property type="term" value="F:cysteine-type deubiquitinase activity"/>
    <property type="evidence" value="ECO:0007669"/>
    <property type="project" value="UniProtKB-EC"/>
</dbReference>
<keyword evidence="4" id="KW-0963">Cytoplasm</keyword>
<keyword evidence="8" id="KW-0378">Hydrolase</keyword>
<dbReference type="GO" id="GO:0046872">
    <property type="term" value="F:metal ion binding"/>
    <property type="evidence" value="ECO:0007669"/>
    <property type="project" value="UniProtKB-KW"/>
</dbReference>
<keyword evidence="13" id="KW-1185">Reference proteome</keyword>
<organism evidence="12 13">
    <name type="scientific">Platysternon megacephalum</name>
    <name type="common">big-headed turtle</name>
    <dbReference type="NCBI Taxonomy" id="55544"/>
    <lineage>
        <taxon>Eukaryota</taxon>
        <taxon>Metazoa</taxon>
        <taxon>Chordata</taxon>
        <taxon>Craniata</taxon>
        <taxon>Vertebrata</taxon>
        <taxon>Euteleostomi</taxon>
        <taxon>Archelosauria</taxon>
        <taxon>Testudinata</taxon>
        <taxon>Testudines</taxon>
        <taxon>Cryptodira</taxon>
        <taxon>Durocryptodira</taxon>
        <taxon>Testudinoidea</taxon>
        <taxon>Platysternidae</taxon>
        <taxon>Platysternon</taxon>
    </lineage>
</organism>
<dbReference type="PANTHER" id="PTHR21646:SF17">
    <property type="entry name" value="UBIQUITIN CARBOXYL-TERMINAL HYDROLASE 2"/>
    <property type="match status" value="1"/>
</dbReference>
<name>A0A4D9E4H7_9SAUR</name>
<dbReference type="OrthoDB" id="265306at2759"/>
<keyword evidence="5" id="KW-0645">Protease</keyword>
<evidence type="ECO:0000313" key="12">
    <source>
        <dbReference type="EMBL" id="TFK01983.1"/>
    </source>
</evidence>
<evidence type="ECO:0000313" key="13">
    <source>
        <dbReference type="Proteomes" id="UP000297703"/>
    </source>
</evidence>
<evidence type="ECO:0000256" key="6">
    <source>
        <dbReference type="ARBA" id="ARBA00022723"/>
    </source>
</evidence>
<evidence type="ECO:0000256" key="7">
    <source>
        <dbReference type="ARBA" id="ARBA00022786"/>
    </source>
</evidence>
<sequence>MKVGGEDGLAGMSIDGICISTTSVSGSGAELVPSSTSASGQLLQAMLPGGQARNRCPCIEGDFDKDGPTEDEEEDMDEMTVLKMTRGQLAFAARQIVALMNKEAVKFTLLYRPLHPMYEFAKLIQLLWTSSPNEAVSPSEFKTQIQRYVPRFVGYNQQDAQEFLRFLLDGLHSEVNRVLVRPRSNLDNLDHLP</sequence>
<dbReference type="InterPro" id="IPR050185">
    <property type="entry name" value="Ub_carboxyl-term_hydrolase"/>
</dbReference>
<dbReference type="EMBL" id="QXTE01000203">
    <property type="protein sequence ID" value="TFK01983.1"/>
    <property type="molecule type" value="Genomic_DNA"/>
</dbReference>
<dbReference type="PANTHER" id="PTHR21646">
    <property type="entry name" value="UBIQUITIN CARBOXYL-TERMINAL HYDROLASE"/>
    <property type="match status" value="1"/>
</dbReference>
<dbReference type="AlphaFoldDB" id="A0A4D9E4H7"/>
<dbReference type="EC" id="3.4.19.12" evidence="3"/>
<evidence type="ECO:0000256" key="10">
    <source>
        <dbReference type="ARBA" id="ARBA00022833"/>
    </source>
</evidence>
<proteinExistence type="predicted"/>
<reference evidence="12 13" key="2">
    <citation type="submission" date="2019-04" db="EMBL/GenBank/DDBJ databases">
        <title>The genome sequence of big-headed turtle.</title>
        <authorList>
            <person name="Gong S."/>
        </authorList>
    </citation>
    <scope>NUCLEOTIDE SEQUENCE [LARGE SCALE GENOMIC DNA]</scope>
    <source>
        <strain evidence="12">DO16091913</strain>
        <tissue evidence="12">Muscle</tissue>
    </source>
</reference>
<dbReference type="GO" id="GO:0006508">
    <property type="term" value="P:proteolysis"/>
    <property type="evidence" value="ECO:0007669"/>
    <property type="project" value="UniProtKB-KW"/>
</dbReference>
<comment type="subcellular location">
    <subcellularLocation>
        <location evidence="2">Cytoplasm</location>
        <location evidence="2">Perinuclear region</location>
    </subcellularLocation>
</comment>
<comment type="catalytic activity">
    <reaction evidence="1">
        <text>Thiol-dependent hydrolysis of ester, thioester, amide, peptide and isopeptide bonds formed by the C-terminal Gly of ubiquitin (a 76-residue protein attached to proteins as an intracellular targeting signal).</text>
        <dbReference type="EC" id="3.4.19.12"/>
    </reaction>
</comment>
<dbReference type="InterPro" id="IPR001394">
    <property type="entry name" value="Peptidase_C19_UCH"/>
</dbReference>
<evidence type="ECO:0000256" key="8">
    <source>
        <dbReference type="ARBA" id="ARBA00022801"/>
    </source>
</evidence>
<evidence type="ECO:0000256" key="9">
    <source>
        <dbReference type="ARBA" id="ARBA00022807"/>
    </source>
</evidence>
<dbReference type="Gene3D" id="3.90.70.10">
    <property type="entry name" value="Cysteine proteinases"/>
    <property type="match status" value="1"/>
</dbReference>
<dbReference type="Pfam" id="PF00443">
    <property type="entry name" value="UCH"/>
    <property type="match status" value="1"/>
</dbReference>
<dbReference type="InterPro" id="IPR028889">
    <property type="entry name" value="USP"/>
</dbReference>
<reference evidence="12 13" key="1">
    <citation type="submission" date="2019-04" db="EMBL/GenBank/DDBJ databases">
        <title>Draft genome of the big-headed turtle Platysternon megacephalum.</title>
        <authorList>
            <person name="Gong S."/>
        </authorList>
    </citation>
    <scope>NUCLEOTIDE SEQUENCE [LARGE SCALE GENOMIC DNA]</scope>
    <source>
        <strain evidence="12">DO16091913</strain>
        <tissue evidence="12">Muscle</tissue>
    </source>
</reference>
<evidence type="ECO:0000256" key="2">
    <source>
        <dbReference type="ARBA" id="ARBA00004556"/>
    </source>
</evidence>
<evidence type="ECO:0000256" key="5">
    <source>
        <dbReference type="ARBA" id="ARBA00022670"/>
    </source>
</evidence>
<evidence type="ECO:0000256" key="3">
    <source>
        <dbReference type="ARBA" id="ARBA00012759"/>
    </source>
</evidence>
<dbReference type="SUPFAM" id="SSF54001">
    <property type="entry name" value="Cysteine proteinases"/>
    <property type="match status" value="1"/>
</dbReference>
<keyword evidence="10" id="KW-0862">Zinc</keyword>
<protein>
    <recommendedName>
        <fullName evidence="3">ubiquitinyl hydrolase 1</fullName>
        <ecNumber evidence="3">3.4.19.12</ecNumber>
    </recommendedName>
</protein>
<feature type="domain" description="USP" evidence="11">
    <location>
        <begin position="80"/>
        <end position="193"/>
    </location>
</feature>
<dbReference type="STRING" id="55544.A0A4D9E4H7"/>
<evidence type="ECO:0000256" key="1">
    <source>
        <dbReference type="ARBA" id="ARBA00000707"/>
    </source>
</evidence>
<keyword evidence="7" id="KW-0833">Ubl conjugation pathway</keyword>
<dbReference type="InterPro" id="IPR038765">
    <property type="entry name" value="Papain-like_cys_pep_sf"/>
</dbReference>